<sequence>MKKTLLCLLASLALFSTVSAQHYERNIIGIRAGLDMSKVSMKVNDGTMRLAPLRTSFHIGVTDQLLLVRDTPLYLEAGLMLHNKGFSSNQDKLRLMYLQIPVMLNYHFDLGFGFKAIPFVGFYYGLGVHGKMIQKTEIGELKTDVFGSDRALSRSDFGARIGVGFSYRNFYLGVGYEGGFVNFRHNDVDGIMMRNRTWTLSVGYNF</sequence>
<evidence type="ECO:0000313" key="5">
    <source>
        <dbReference type="Proteomes" id="UP000824259"/>
    </source>
</evidence>
<feature type="domain" description="Outer membrane protein beta-barrel" evidence="3">
    <location>
        <begin position="11"/>
        <end position="206"/>
    </location>
</feature>
<evidence type="ECO:0000313" key="4">
    <source>
        <dbReference type="EMBL" id="HJA98138.1"/>
    </source>
</evidence>
<dbReference type="EMBL" id="DWYR01000004">
    <property type="protein sequence ID" value="HJA98138.1"/>
    <property type="molecule type" value="Genomic_DNA"/>
</dbReference>
<proteinExistence type="predicted"/>
<evidence type="ECO:0000256" key="2">
    <source>
        <dbReference type="SAM" id="SignalP"/>
    </source>
</evidence>
<reference evidence="4" key="2">
    <citation type="submission" date="2021-04" db="EMBL/GenBank/DDBJ databases">
        <authorList>
            <person name="Gilroy R."/>
        </authorList>
    </citation>
    <scope>NUCLEOTIDE SEQUENCE</scope>
    <source>
        <strain evidence="4">CHK169-11906</strain>
    </source>
</reference>
<gene>
    <name evidence="4" type="ORF">H9779_00845</name>
</gene>
<evidence type="ECO:0000259" key="3">
    <source>
        <dbReference type="Pfam" id="PF13505"/>
    </source>
</evidence>
<dbReference type="Pfam" id="PF13505">
    <property type="entry name" value="OMP_b-brl"/>
    <property type="match status" value="1"/>
</dbReference>
<feature type="chain" id="PRO_5038691066" evidence="2">
    <location>
        <begin position="21"/>
        <end position="206"/>
    </location>
</feature>
<keyword evidence="1 2" id="KW-0732">Signal</keyword>
<organism evidence="4 5">
    <name type="scientific">Candidatus Alistipes avicola</name>
    <dbReference type="NCBI Taxonomy" id="2838432"/>
    <lineage>
        <taxon>Bacteria</taxon>
        <taxon>Pseudomonadati</taxon>
        <taxon>Bacteroidota</taxon>
        <taxon>Bacteroidia</taxon>
        <taxon>Bacteroidales</taxon>
        <taxon>Rikenellaceae</taxon>
        <taxon>Alistipes</taxon>
    </lineage>
</organism>
<feature type="signal peptide" evidence="2">
    <location>
        <begin position="1"/>
        <end position="20"/>
    </location>
</feature>
<dbReference type="Proteomes" id="UP000824259">
    <property type="component" value="Unassembled WGS sequence"/>
</dbReference>
<comment type="caution">
    <text evidence="4">The sequence shown here is derived from an EMBL/GenBank/DDBJ whole genome shotgun (WGS) entry which is preliminary data.</text>
</comment>
<name>A0A9D2L346_9BACT</name>
<reference evidence="4" key="1">
    <citation type="journal article" date="2021" name="PeerJ">
        <title>Extensive microbial diversity within the chicken gut microbiome revealed by metagenomics and culture.</title>
        <authorList>
            <person name="Gilroy R."/>
            <person name="Ravi A."/>
            <person name="Getino M."/>
            <person name="Pursley I."/>
            <person name="Horton D.L."/>
            <person name="Alikhan N.F."/>
            <person name="Baker D."/>
            <person name="Gharbi K."/>
            <person name="Hall N."/>
            <person name="Watson M."/>
            <person name="Adriaenssens E.M."/>
            <person name="Foster-Nyarko E."/>
            <person name="Jarju S."/>
            <person name="Secka A."/>
            <person name="Antonio M."/>
            <person name="Oren A."/>
            <person name="Chaudhuri R.R."/>
            <person name="La Ragione R."/>
            <person name="Hildebrand F."/>
            <person name="Pallen M.J."/>
        </authorList>
    </citation>
    <scope>NUCLEOTIDE SEQUENCE</scope>
    <source>
        <strain evidence="4">CHK169-11906</strain>
    </source>
</reference>
<dbReference type="InterPro" id="IPR027385">
    <property type="entry name" value="Beta-barrel_OMP"/>
</dbReference>
<accession>A0A9D2L346</accession>
<evidence type="ECO:0000256" key="1">
    <source>
        <dbReference type="ARBA" id="ARBA00022729"/>
    </source>
</evidence>
<protein>
    <submittedName>
        <fullName evidence="4">Porin family protein</fullName>
    </submittedName>
</protein>
<dbReference type="AlphaFoldDB" id="A0A9D2L346"/>